<dbReference type="Proteomes" id="UP000268162">
    <property type="component" value="Unassembled WGS sequence"/>
</dbReference>
<organism evidence="2 3">
    <name type="scientific">Dimargaris cristalligena</name>
    <dbReference type="NCBI Taxonomy" id="215637"/>
    <lineage>
        <taxon>Eukaryota</taxon>
        <taxon>Fungi</taxon>
        <taxon>Fungi incertae sedis</taxon>
        <taxon>Zoopagomycota</taxon>
        <taxon>Kickxellomycotina</taxon>
        <taxon>Dimargaritomycetes</taxon>
        <taxon>Dimargaritales</taxon>
        <taxon>Dimargaritaceae</taxon>
        <taxon>Dimargaris</taxon>
    </lineage>
</organism>
<evidence type="ECO:0000256" key="1">
    <source>
        <dbReference type="SAM" id="MobiDB-lite"/>
    </source>
</evidence>
<evidence type="ECO:0000313" key="2">
    <source>
        <dbReference type="EMBL" id="RKP36693.1"/>
    </source>
</evidence>
<feature type="region of interest" description="Disordered" evidence="1">
    <location>
        <begin position="113"/>
        <end position="133"/>
    </location>
</feature>
<feature type="compositionally biased region" description="Low complexity" evidence="1">
    <location>
        <begin position="61"/>
        <end position="79"/>
    </location>
</feature>
<keyword evidence="3" id="KW-1185">Reference proteome</keyword>
<gene>
    <name evidence="2" type="ORF">BJ085DRAFT_33984</name>
</gene>
<protein>
    <submittedName>
        <fullName evidence="2">Uncharacterized protein</fullName>
    </submittedName>
</protein>
<name>A0A4P9ZT65_9FUNG</name>
<dbReference type="EMBL" id="ML002610">
    <property type="protein sequence ID" value="RKP36693.1"/>
    <property type="molecule type" value="Genomic_DNA"/>
</dbReference>
<sequence>MLLQNNKGRGLGVEGDGCKCKGTSPNVDTQGTASLSPKPLPKSAEPRVQSRRTSVFPSPSPSLVWPSSPTQPQPHHSPSIDAWPSPAPVQQVVIEPETPSTRRFFQRLSSVAPSTLDSDDFSGAESNAPDDHSLYSNLVNRRIQTTIQHVGRIHDSSVPPPAIGIDLPAPQPYSLHNWPQSPVHVQISQTGIQDQMARSSGVEAIEYAPTDASETSGILAILVTATKVGCAYLNVTEHCVSILEDTPVVSDFEIVDLVSTGFVDSDDQRRVPHRPSSTGTRHPTLEFSVLVQTLSNIL</sequence>
<reference evidence="3" key="1">
    <citation type="journal article" date="2018" name="Nat. Microbiol.">
        <title>Leveraging single-cell genomics to expand the fungal tree of life.</title>
        <authorList>
            <person name="Ahrendt S.R."/>
            <person name="Quandt C.A."/>
            <person name="Ciobanu D."/>
            <person name="Clum A."/>
            <person name="Salamov A."/>
            <person name="Andreopoulos B."/>
            <person name="Cheng J.F."/>
            <person name="Woyke T."/>
            <person name="Pelin A."/>
            <person name="Henrissat B."/>
            <person name="Reynolds N.K."/>
            <person name="Benny G.L."/>
            <person name="Smith M.E."/>
            <person name="James T.Y."/>
            <person name="Grigoriev I.V."/>
        </authorList>
    </citation>
    <scope>NUCLEOTIDE SEQUENCE [LARGE SCALE GENOMIC DNA]</scope>
    <source>
        <strain evidence="3">RSA 468</strain>
    </source>
</reference>
<proteinExistence type="predicted"/>
<evidence type="ECO:0000313" key="3">
    <source>
        <dbReference type="Proteomes" id="UP000268162"/>
    </source>
</evidence>
<dbReference type="AlphaFoldDB" id="A0A4P9ZT65"/>
<feature type="compositionally biased region" description="Polar residues" evidence="1">
    <location>
        <begin position="23"/>
        <end position="35"/>
    </location>
</feature>
<feature type="region of interest" description="Disordered" evidence="1">
    <location>
        <begin position="1"/>
        <end position="85"/>
    </location>
</feature>
<accession>A0A4P9ZT65</accession>